<evidence type="ECO:0000256" key="1">
    <source>
        <dbReference type="ARBA" id="ARBA00004429"/>
    </source>
</evidence>
<feature type="transmembrane region" description="Helical" evidence="6">
    <location>
        <begin position="300"/>
        <end position="321"/>
    </location>
</feature>
<dbReference type="PROSITE" id="PS51257">
    <property type="entry name" value="PROKAR_LIPOPROTEIN"/>
    <property type="match status" value="1"/>
</dbReference>
<dbReference type="PROSITE" id="PS50850">
    <property type="entry name" value="MFS"/>
    <property type="match status" value="1"/>
</dbReference>
<name>A0A831LLL3_9BACT</name>
<feature type="transmembrane region" description="Helical" evidence="6">
    <location>
        <begin position="164"/>
        <end position="183"/>
    </location>
</feature>
<dbReference type="InterPro" id="IPR036259">
    <property type="entry name" value="MFS_trans_sf"/>
</dbReference>
<feature type="transmembrane region" description="Helical" evidence="6">
    <location>
        <begin position="7"/>
        <end position="31"/>
    </location>
</feature>
<dbReference type="GO" id="GO:0005886">
    <property type="term" value="C:plasma membrane"/>
    <property type="evidence" value="ECO:0007669"/>
    <property type="project" value="UniProtKB-SubCell"/>
</dbReference>
<dbReference type="PANTHER" id="PTHR43702:SF3">
    <property type="entry name" value="PROTEIN TSGA"/>
    <property type="match status" value="1"/>
</dbReference>
<accession>A0A831LLL3</accession>
<evidence type="ECO:0000256" key="3">
    <source>
        <dbReference type="ARBA" id="ARBA00022692"/>
    </source>
</evidence>
<keyword evidence="2" id="KW-1003">Cell membrane</keyword>
<dbReference type="InterPro" id="IPR050375">
    <property type="entry name" value="MFS_TsgA-like"/>
</dbReference>
<feature type="transmembrane region" description="Helical" evidence="6">
    <location>
        <begin position="276"/>
        <end position="294"/>
    </location>
</feature>
<evidence type="ECO:0000259" key="7">
    <source>
        <dbReference type="PROSITE" id="PS50850"/>
    </source>
</evidence>
<keyword evidence="4 6" id="KW-1133">Transmembrane helix</keyword>
<dbReference type="GO" id="GO:0022857">
    <property type="term" value="F:transmembrane transporter activity"/>
    <property type="evidence" value="ECO:0007669"/>
    <property type="project" value="InterPro"/>
</dbReference>
<feature type="transmembrane region" description="Helical" evidence="6">
    <location>
        <begin position="251"/>
        <end position="269"/>
    </location>
</feature>
<proteinExistence type="predicted"/>
<feature type="transmembrane region" description="Helical" evidence="6">
    <location>
        <begin position="333"/>
        <end position="351"/>
    </location>
</feature>
<comment type="subcellular location">
    <subcellularLocation>
        <location evidence="1">Cell inner membrane</location>
        <topology evidence="1">Multi-pass membrane protein</topology>
    </subcellularLocation>
</comment>
<dbReference type="AlphaFoldDB" id="A0A831LLL3"/>
<dbReference type="Pfam" id="PF07690">
    <property type="entry name" value="MFS_1"/>
    <property type="match status" value="1"/>
</dbReference>
<evidence type="ECO:0000256" key="4">
    <source>
        <dbReference type="ARBA" id="ARBA00022989"/>
    </source>
</evidence>
<dbReference type="SUPFAM" id="SSF103473">
    <property type="entry name" value="MFS general substrate transporter"/>
    <property type="match status" value="1"/>
</dbReference>
<feature type="domain" description="Major facilitator superfamily (MFS) profile" evidence="7">
    <location>
        <begin position="6"/>
        <end position="386"/>
    </location>
</feature>
<feature type="transmembrane region" description="Helical" evidence="6">
    <location>
        <begin position="78"/>
        <end position="97"/>
    </location>
</feature>
<feature type="transmembrane region" description="Helical" evidence="6">
    <location>
        <begin position="43"/>
        <end position="66"/>
    </location>
</feature>
<dbReference type="PANTHER" id="PTHR43702">
    <property type="entry name" value="L-FUCOSE-PROTON SYMPORTER"/>
    <property type="match status" value="1"/>
</dbReference>
<feature type="transmembrane region" description="Helical" evidence="6">
    <location>
        <begin position="357"/>
        <end position="376"/>
    </location>
</feature>
<comment type="caution">
    <text evidence="8">The sequence shown here is derived from an EMBL/GenBank/DDBJ whole genome shotgun (WGS) entry which is preliminary data.</text>
</comment>
<keyword evidence="5 6" id="KW-0472">Membrane</keyword>
<reference evidence="8" key="1">
    <citation type="journal article" date="2020" name="mSystems">
        <title>Genome- and Community-Level Interaction Insights into Carbon Utilization and Element Cycling Functions of Hydrothermarchaeota in Hydrothermal Sediment.</title>
        <authorList>
            <person name="Zhou Z."/>
            <person name="Liu Y."/>
            <person name="Xu W."/>
            <person name="Pan J."/>
            <person name="Luo Z.H."/>
            <person name="Li M."/>
        </authorList>
    </citation>
    <scope>NUCLEOTIDE SEQUENCE [LARGE SCALE GENOMIC DNA]</scope>
    <source>
        <strain evidence="8">SpSt-1217</strain>
    </source>
</reference>
<dbReference type="EMBL" id="DSDK01000497">
    <property type="protein sequence ID" value="HDR51780.1"/>
    <property type="molecule type" value="Genomic_DNA"/>
</dbReference>
<evidence type="ECO:0000256" key="6">
    <source>
        <dbReference type="SAM" id="Phobius"/>
    </source>
</evidence>
<dbReference type="InterPro" id="IPR011701">
    <property type="entry name" value="MFS"/>
</dbReference>
<feature type="transmembrane region" description="Helical" evidence="6">
    <location>
        <begin position="204"/>
        <end position="231"/>
    </location>
</feature>
<evidence type="ECO:0000313" key="8">
    <source>
        <dbReference type="EMBL" id="HDR51780.1"/>
    </source>
</evidence>
<dbReference type="InterPro" id="IPR020846">
    <property type="entry name" value="MFS_dom"/>
</dbReference>
<organism evidence="8">
    <name type="scientific">Mariniphaga anaerophila</name>
    <dbReference type="NCBI Taxonomy" id="1484053"/>
    <lineage>
        <taxon>Bacteria</taxon>
        <taxon>Pseudomonadati</taxon>
        <taxon>Bacteroidota</taxon>
        <taxon>Bacteroidia</taxon>
        <taxon>Marinilabiliales</taxon>
        <taxon>Prolixibacteraceae</taxon>
        <taxon>Mariniphaga</taxon>
    </lineage>
</organism>
<dbReference type="Gene3D" id="1.20.1250.20">
    <property type="entry name" value="MFS general substrate transporter like domains"/>
    <property type="match status" value="2"/>
</dbReference>
<gene>
    <name evidence="8" type="ORF">ENN90_09230</name>
</gene>
<keyword evidence="3 6" id="KW-0812">Transmembrane</keyword>
<dbReference type="Proteomes" id="UP000886047">
    <property type="component" value="Unassembled WGS sequence"/>
</dbReference>
<sequence length="404" mass="43555">MNSKKIVWAYVTPVLLSFFVMSACDLVGIGVDNVKADFGLNNTLSQLIPLAVFAWFFLLSVPTGLLQDRIGKRNMLNIGILLTAAGLVLPFFIYSFLTIMVGFALLGIGNTIIQVSANPLLIDVVPSNKASSFLSFSQFVKSVGSMAAPYLTTFFALRFGDWKLIFLAFGVVSLLSGGWLHSIKITESLVKEEKKATLSSCLKLLGVGYITLMVLGIFFVVGIDVGINATSGQFLLIKMQMSPETAQQGRSLYFFGKMLGTFLGAFLLIKFSPEKFLTGSAAATLLATVVFIFSPTPFSAQLLMFLIGLTASNIFPLIFTLTVKKYPTRANEISGLMIMAVSGGAIIPPVVGGISDLFNITAGMYVFVFCAIYLLFVSIYSLKKGNCLPGTLSGNKIMSFKSSA</sequence>
<evidence type="ECO:0000256" key="2">
    <source>
        <dbReference type="ARBA" id="ARBA00022475"/>
    </source>
</evidence>
<evidence type="ECO:0000256" key="5">
    <source>
        <dbReference type="ARBA" id="ARBA00023136"/>
    </source>
</evidence>
<protein>
    <submittedName>
        <fullName evidence="8">MFS transporter</fullName>
    </submittedName>
</protein>